<accession>A0ABR2TA54</accession>
<protein>
    <submittedName>
        <fullName evidence="1">Uncharacterized protein</fullName>
    </submittedName>
</protein>
<proteinExistence type="predicted"/>
<sequence>MKVASESVVPIRLVMGLTRLLLMLILNVQLRVLHSLKDPSKRVKVDPGLQSFCAMSPDTASSIPNIETAGSAGHPDEEFKPNAAMEEMIINFFIRVRILLIVLLCSA</sequence>
<dbReference type="Proteomes" id="UP001396334">
    <property type="component" value="Unassembled WGS sequence"/>
</dbReference>
<dbReference type="EMBL" id="JBBPBN010000007">
    <property type="protein sequence ID" value="KAK9034057.1"/>
    <property type="molecule type" value="Genomic_DNA"/>
</dbReference>
<organism evidence="1 2">
    <name type="scientific">Hibiscus sabdariffa</name>
    <name type="common">roselle</name>
    <dbReference type="NCBI Taxonomy" id="183260"/>
    <lineage>
        <taxon>Eukaryota</taxon>
        <taxon>Viridiplantae</taxon>
        <taxon>Streptophyta</taxon>
        <taxon>Embryophyta</taxon>
        <taxon>Tracheophyta</taxon>
        <taxon>Spermatophyta</taxon>
        <taxon>Magnoliopsida</taxon>
        <taxon>eudicotyledons</taxon>
        <taxon>Gunneridae</taxon>
        <taxon>Pentapetalae</taxon>
        <taxon>rosids</taxon>
        <taxon>malvids</taxon>
        <taxon>Malvales</taxon>
        <taxon>Malvaceae</taxon>
        <taxon>Malvoideae</taxon>
        <taxon>Hibiscus</taxon>
    </lineage>
</organism>
<gene>
    <name evidence="1" type="ORF">V6N11_050236</name>
</gene>
<evidence type="ECO:0000313" key="2">
    <source>
        <dbReference type="Proteomes" id="UP001396334"/>
    </source>
</evidence>
<evidence type="ECO:0000313" key="1">
    <source>
        <dbReference type="EMBL" id="KAK9034057.1"/>
    </source>
</evidence>
<comment type="caution">
    <text evidence="1">The sequence shown here is derived from an EMBL/GenBank/DDBJ whole genome shotgun (WGS) entry which is preliminary data.</text>
</comment>
<reference evidence="1 2" key="1">
    <citation type="journal article" date="2024" name="G3 (Bethesda)">
        <title>Genome assembly of Hibiscus sabdariffa L. provides insights into metabolisms of medicinal natural products.</title>
        <authorList>
            <person name="Kim T."/>
        </authorList>
    </citation>
    <scope>NUCLEOTIDE SEQUENCE [LARGE SCALE GENOMIC DNA]</scope>
    <source>
        <strain evidence="1">TK-2024</strain>
        <tissue evidence="1">Old leaves</tissue>
    </source>
</reference>
<keyword evidence="2" id="KW-1185">Reference proteome</keyword>
<name>A0ABR2TA54_9ROSI</name>